<comment type="caution">
    <text evidence="2">The sequence shown here is derived from an EMBL/GenBank/DDBJ whole genome shotgun (WGS) entry which is preliminary data.</text>
</comment>
<reference evidence="2 3" key="1">
    <citation type="submission" date="2023-07" db="EMBL/GenBank/DDBJ databases">
        <title>Sorghum-associated microbial communities from plants grown in Nebraska, USA.</title>
        <authorList>
            <person name="Schachtman D."/>
        </authorList>
    </citation>
    <scope>NUCLEOTIDE SEQUENCE [LARGE SCALE GENOMIC DNA]</scope>
    <source>
        <strain evidence="2 3">4256</strain>
    </source>
</reference>
<protein>
    <submittedName>
        <fullName evidence="2">Uncharacterized protein</fullName>
    </submittedName>
</protein>
<sequence>MSKDRPQELRDIVERIGQRPANPITRARQMVEQEVPVARRGPGWDRHWRELEAYLEVGVVWRDPAQTACVDPAGPEGETQTDKKRADPKTSP</sequence>
<gene>
    <name evidence="2" type="ORF">J2W40_000955</name>
</gene>
<feature type="region of interest" description="Disordered" evidence="1">
    <location>
        <begin position="67"/>
        <end position="92"/>
    </location>
</feature>
<evidence type="ECO:0000313" key="3">
    <source>
        <dbReference type="Proteomes" id="UP001267638"/>
    </source>
</evidence>
<accession>A0ABU1WXV0</accession>
<evidence type="ECO:0000256" key="1">
    <source>
        <dbReference type="SAM" id="MobiDB-lite"/>
    </source>
</evidence>
<evidence type="ECO:0000313" key="2">
    <source>
        <dbReference type="EMBL" id="MDR7154143.1"/>
    </source>
</evidence>
<organism evidence="2 3">
    <name type="scientific">Sphingobium xenophagum</name>
    <dbReference type="NCBI Taxonomy" id="121428"/>
    <lineage>
        <taxon>Bacteria</taxon>
        <taxon>Pseudomonadati</taxon>
        <taxon>Pseudomonadota</taxon>
        <taxon>Alphaproteobacteria</taxon>
        <taxon>Sphingomonadales</taxon>
        <taxon>Sphingomonadaceae</taxon>
        <taxon>Sphingobium</taxon>
    </lineage>
</organism>
<dbReference type="Proteomes" id="UP001267638">
    <property type="component" value="Unassembled WGS sequence"/>
</dbReference>
<keyword evidence="3" id="KW-1185">Reference proteome</keyword>
<proteinExistence type="predicted"/>
<name>A0ABU1WXV0_SPHXE</name>
<dbReference type="RefSeq" id="WP_310222248.1">
    <property type="nucleotide sequence ID" value="NZ_JAVDWV010000004.1"/>
</dbReference>
<feature type="compositionally biased region" description="Basic and acidic residues" evidence="1">
    <location>
        <begin position="80"/>
        <end position="92"/>
    </location>
</feature>
<dbReference type="EMBL" id="JAVDWV010000004">
    <property type="protein sequence ID" value="MDR7154143.1"/>
    <property type="molecule type" value="Genomic_DNA"/>
</dbReference>